<dbReference type="PATRIC" id="fig|1260221.3.peg.4041"/>
<evidence type="ECO:0000256" key="6">
    <source>
        <dbReference type="SAM" id="SignalP"/>
    </source>
</evidence>
<dbReference type="Pfam" id="PF00089">
    <property type="entry name" value="Trypsin"/>
    <property type="match status" value="1"/>
</dbReference>
<organism evidence="8 9">
    <name type="scientific">Vibrio nigripulchritudo</name>
    <dbReference type="NCBI Taxonomy" id="28173"/>
    <lineage>
        <taxon>Bacteria</taxon>
        <taxon>Pseudomonadati</taxon>
        <taxon>Pseudomonadota</taxon>
        <taxon>Gammaproteobacteria</taxon>
        <taxon>Vibrionales</taxon>
        <taxon>Vibrionaceae</taxon>
        <taxon>Vibrio</taxon>
    </lineage>
</organism>
<feature type="domain" description="Peptidase S1" evidence="7">
    <location>
        <begin position="33"/>
        <end position="265"/>
    </location>
</feature>
<dbReference type="InterPro" id="IPR001314">
    <property type="entry name" value="Peptidase_S1A"/>
</dbReference>
<dbReference type="InterPro" id="IPR036573">
    <property type="entry name" value="CBM_sf_5/12"/>
</dbReference>
<dbReference type="EMBL" id="FO203527">
    <property type="protein sequence ID" value="CCO60181.1"/>
    <property type="molecule type" value="Genomic_DNA"/>
</dbReference>
<dbReference type="PROSITE" id="PS00135">
    <property type="entry name" value="TRYPSIN_SER"/>
    <property type="match status" value="1"/>
</dbReference>
<dbReference type="AlphaFoldDB" id="U4K4G2"/>
<dbReference type="GO" id="GO:0030246">
    <property type="term" value="F:carbohydrate binding"/>
    <property type="evidence" value="ECO:0007669"/>
    <property type="project" value="InterPro"/>
</dbReference>
<evidence type="ECO:0000256" key="5">
    <source>
        <dbReference type="RuleBase" id="RU363034"/>
    </source>
</evidence>
<dbReference type="PANTHER" id="PTHR24256">
    <property type="entry name" value="TRYPTASE-RELATED"/>
    <property type="match status" value="1"/>
</dbReference>
<dbReference type="PROSITE" id="PS00134">
    <property type="entry name" value="TRYPSIN_HIS"/>
    <property type="match status" value="1"/>
</dbReference>
<sequence>MMKGKLKLLSALVAGSFFIANANAAESDVQPRIIGGSEISHSTVPYQVALTNSRGRQFCGGTLIDSKWVLTAAHCIDDKSAGNVKVRVGVTDLRTSQGDTHNVSQIIVHEGWRGSVTAGSDVALLRLSSPVSSKYKIAKLPTPEIKARLASVGNSVKVSGWGQTVTGNPSGGSAVLKATNLNIISNSECSQRIAQPGRSVPKDNICGYKARTSACYGDSGGPFVKQSGGDYYLIGAVSWGKPGCVAATAFADVTQFVPWITQKSGVVPDGGGTTPPPPPPTDACADVAAWELYKQYKQGDRVVANGTLFEANYRHYGVNPFSDYWGYWTMVQTCN</sequence>
<dbReference type="SUPFAM" id="SSF50494">
    <property type="entry name" value="Trypsin-like serine proteases"/>
    <property type="match status" value="1"/>
</dbReference>
<dbReference type="PRINTS" id="PR00722">
    <property type="entry name" value="CHYMOTRYPSIN"/>
</dbReference>
<accession>U4K4G2</accession>
<dbReference type="STRING" id="28173.VIBNI_B0364"/>
<dbReference type="GO" id="GO:0005975">
    <property type="term" value="P:carbohydrate metabolic process"/>
    <property type="evidence" value="ECO:0007669"/>
    <property type="project" value="InterPro"/>
</dbReference>
<evidence type="ECO:0000313" key="8">
    <source>
        <dbReference type="EMBL" id="CCO60181.1"/>
    </source>
</evidence>
<dbReference type="InterPro" id="IPR043504">
    <property type="entry name" value="Peptidase_S1_PA_chymotrypsin"/>
</dbReference>
<protein>
    <submittedName>
        <fullName evidence="8">Putative Peptidase S1 and S6, chymotrypsin/Hap</fullName>
    </submittedName>
</protein>
<dbReference type="CDD" id="cd00190">
    <property type="entry name" value="Tryp_SPc"/>
    <property type="match status" value="1"/>
</dbReference>
<evidence type="ECO:0000313" key="9">
    <source>
        <dbReference type="Proteomes" id="UP000016895"/>
    </source>
</evidence>
<evidence type="ECO:0000259" key="7">
    <source>
        <dbReference type="PROSITE" id="PS50240"/>
    </source>
</evidence>
<keyword evidence="2 5" id="KW-0378">Hydrolase</keyword>
<dbReference type="InterPro" id="IPR018114">
    <property type="entry name" value="TRYPSIN_HIS"/>
</dbReference>
<keyword evidence="4" id="KW-1015">Disulfide bond</keyword>
<evidence type="ECO:0000256" key="2">
    <source>
        <dbReference type="ARBA" id="ARBA00022801"/>
    </source>
</evidence>
<keyword evidence="9" id="KW-1185">Reference proteome</keyword>
<dbReference type="Gene3D" id="2.10.10.20">
    <property type="entry name" value="Carbohydrate-binding module superfamily 5/12"/>
    <property type="match status" value="1"/>
</dbReference>
<dbReference type="Proteomes" id="UP000016895">
    <property type="component" value="Chromosome 2"/>
</dbReference>
<dbReference type="InterPro" id="IPR051487">
    <property type="entry name" value="Ser/Thr_Proteases_Immune/Dev"/>
</dbReference>
<dbReference type="SMART" id="SM00020">
    <property type="entry name" value="Tryp_SPc"/>
    <property type="match status" value="1"/>
</dbReference>
<dbReference type="GO" id="GO:0005576">
    <property type="term" value="C:extracellular region"/>
    <property type="evidence" value="ECO:0007669"/>
    <property type="project" value="InterPro"/>
</dbReference>
<keyword evidence="1 5" id="KW-0645">Protease</keyword>
<dbReference type="InterPro" id="IPR001254">
    <property type="entry name" value="Trypsin_dom"/>
</dbReference>
<dbReference type="KEGG" id="vni:VIBNI_B0364"/>
<reference evidence="8 9" key="1">
    <citation type="journal article" date="2013" name="ISME J.">
        <title>Comparative genomics of pathogenic lineages of Vibrio nigripulchritudo identifies virulence-associated traits.</title>
        <authorList>
            <person name="Goudenege D."/>
            <person name="Labreuche Y."/>
            <person name="Krin E."/>
            <person name="Ansquer D."/>
            <person name="Mangenot S."/>
            <person name="Calteau A."/>
            <person name="Medigue C."/>
            <person name="Mazel D."/>
            <person name="Polz M.F."/>
            <person name="Le Roux F."/>
        </authorList>
    </citation>
    <scope>NUCLEOTIDE SEQUENCE [LARGE SCALE GENOMIC DNA]</scope>
    <source>
        <strain evidence="9">SnF1</strain>
    </source>
</reference>
<feature type="signal peptide" evidence="6">
    <location>
        <begin position="1"/>
        <end position="24"/>
    </location>
</feature>
<dbReference type="InterPro" id="IPR033116">
    <property type="entry name" value="TRYPSIN_SER"/>
</dbReference>
<evidence type="ECO:0000256" key="4">
    <source>
        <dbReference type="ARBA" id="ARBA00023157"/>
    </source>
</evidence>
<dbReference type="Gene3D" id="2.40.10.10">
    <property type="entry name" value="Trypsin-like serine proteases"/>
    <property type="match status" value="1"/>
</dbReference>
<keyword evidence="6" id="KW-0732">Signal</keyword>
<dbReference type="GO" id="GO:0004553">
    <property type="term" value="F:hydrolase activity, hydrolyzing O-glycosyl compounds"/>
    <property type="evidence" value="ECO:0007669"/>
    <property type="project" value="InterPro"/>
</dbReference>
<dbReference type="GO" id="GO:0006508">
    <property type="term" value="P:proteolysis"/>
    <property type="evidence" value="ECO:0007669"/>
    <property type="project" value="UniProtKB-KW"/>
</dbReference>
<dbReference type="PROSITE" id="PS50240">
    <property type="entry name" value="TRYPSIN_DOM"/>
    <property type="match status" value="1"/>
</dbReference>
<dbReference type="InterPro" id="IPR009003">
    <property type="entry name" value="Peptidase_S1_PA"/>
</dbReference>
<dbReference type="GO" id="GO:0004252">
    <property type="term" value="F:serine-type endopeptidase activity"/>
    <property type="evidence" value="ECO:0007669"/>
    <property type="project" value="InterPro"/>
</dbReference>
<keyword evidence="3 5" id="KW-0720">Serine protease</keyword>
<name>U4K4G2_9VIBR</name>
<dbReference type="SUPFAM" id="SSF51055">
    <property type="entry name" value="Carbohydrate binding domain"/>
    <property type="match status" value="1"/>
</dbReference>
<evidence type="ECO:0000256" key="3">
    <source>
        <dbReference type="ARBA" id="ARBA00022825"/>
    </source>
</evidence>
<evidence type="ECO:0000256" key="1">
    <source>
        <dbReference type="ARBA" id="ARBA00022670"/>
    </source>
</evidence>
<gene>
    <name evidence="8" type="ORF">VIBNI_B0364</name>
</gene>
<dbReference type="FunFam" id="2.40.10.10:FF:000073">
    <property type="entry name" value="Trypsin alpha"/>
    <property type="match status" value="1"/>
</dbReference>
<proteinExistence type="predicted"/>
<feature type="chain" id="PRO_5004650784" evidence="6">
    <location>
        <begin position="25"/>
        <end position="335"/>
    </location>
</feature>
<dbReference type="RefSeq" id="WP_022560822.1">
    <property type="nucleotide sequence ID" value="NC_022543.1"/>
</dbReference>